<dbReference type="Gene3D" id="2.30.120.10">
    <property type="match status" value="1"/>
</dbReference>
<dbReference type="Gene3D" id="3.60.20.10">
    <property type="entry name" value="Glutamine Phosphoribosylpyrophosphate, subunit 1, domain 1"/>
    <property type="match status" value="1"/>
</dbReference>
<keyword evidence="2" id="KW-0378">Hydrolase</keyword>
<keyword evidence="6" id="KW-0472">Membrane</keyword>
<evidence type="ECO:0000256" key="2">
    <source>
        <dbReference type="ARBA" id="ARBA00022801"/>
    </source>
</evidence>
<dbReference type="MEROPS" id="S45.003"/>
<dbReference type="InterPro" id="IPR014395">
    <property type="entry name" value="Pen/GL7ACA/AHL_acylase"/>
</dbReference>
<gene>
    <name evidence="7" type="ordered locus">BMS_2072</name>
</gene>
<dbReference type="HOGENOM" id="CLU_011790_3_0_7"/>
<dbReference type="InterPro" id="IPR029055">
    <property type="entry name" value="Ntn_hydrolases_N"/>
</dbReference>
<feature type="binding site" evidence="5">
    <location>
        <position position="320"/>
    </location>
    <ligand>
        <name>Ca(2+)</name>
        <dbReference type="ChEBI" id="CHEBI:29108"/>
    </ligand>
</feature>
<dbReference type="Proteomes" id="UP000008963">
    <property type="component" value="Chromosome"/>
</dbReference>
<dbReference type="PATRIC" id="fig|862908.3.peg.1971"/>
<dbReference type="EMBL" id="FQ312005">
    <property type="protein sequence ID" value="CBW26884.1"/>
    <property type="molecule type" value="Genomic_DNA"/>
</dbReference>
<dbReference type="Gene3D" id="1.10.439.10">
    <property type="entry name" value="Penicillin Amidohydrolase, domain 1"/>
    <property type="match status" value="1"/>
</dbReference>
<dbReference type="KEGG" id="bmx:BMS_2072"/>
<accession>E1X354</accession>
<dbReference type="Pfam" id="PF01804">
    <property type="entry name" value="Penicil_amidase"/>
    <property type="match status" value="1"/>
</dbReference>
<keyword evidence="8" id="KW-1185">Reference proteome</keyword>
<keyword evidence="6" id="KW-1133">Transmembrane helix</keyword>
<comment type="cofactor">
    <cofactor evidence="5">
        <name>Ca(2+)</name>
        <dbReference type="ChEBI" id="CHEBI:29108"/>
    </cofactor>
    <text evidence="5">Binds 1 Ca(2+) ion per dimer.</text>
</comment>
<feature type="binding site" evidence="5">
    <location>
        <position position="323"/>
    </location>
    <ligand>
        <name>Ca(2+)</name>
        <dbReference type="ChEBI" id="CHEBI:29108"/>
    </ligand>
</feature>
<evidence type="ECO:0000256" key="5">
    <source>
        <dbReference type="PIRSR" id="PIRSR001227-2"/>
    </source>
</evidence>
<proteinExistence type="inferred from homology"/>
<evidence type="ECO:0000313" key="8">
    <source>
        <dbReference type="Proteomes" id="UP000008963"/>
    </source>
</evidence>
<dbReference type="InterPro" id="IPR002692">
    <property type="entry name" value="S45"/>
</dbReference>
<name>E1X354_HALMS</name>
<evidence type="ECO:0000313" key="7">
    <source>
        <dbReference type="EMBL" id="CBW26884.1"/>
    </source>
</evidence>
<evidence type="ECO:0000256" key="6">
    <source>
        <dbReference type="SAM" id="Phobius"/>
    </source>
</evidence>
<protein>
    <submittedName>
        <fullName evidence="7">Secreted penicillin acylase</fullName>
    </submittedName>
</protein>
<organism evidence="7 8">
    <name type="scientific">Halobacteriovorax marinus (strain ATCC BAA-682 / DSM 15412 / SJ)</name>
    <name type="common">Bacteriovorax marinus</name>
    <dbReference type="NCBI Taxonomy" id="862908"/>
    <lineage>
        <taxon>Bacteria</taxon>
        <taxon>Pseudomonadati</taxon>
        <taxon>Bdellovibrionota</taxon>
        <taxon>Bacteriovoracia</taxon>
        <taxon>Bacteriovoracales</taxon>
        <taxon>Halobacteriovoraceae</taxon>
        <taxon>Halobacteriovorax</taxon>
    </lineage>
</organism>
<dbReference type="PANTHER" id="PTHR34218">
    <property type="entry name" value="PEPTIDASE S45 PENICILLIN AMIDASE"/>
    <property type="match status" value="1"/>
</dbReference>
<keyword evidence="5" id="KW-0479">Metal-binding</keyword>
<dbReference type="RefSeq" id="WP_014244662.1">
    <property type="nucleotide sequence ID" value="NC_016620.1"/>
</dbReference>
<reference evidence="8" key="1">
    <citation type="journal article" date="2013" name="ISME J.">
        <title>A small predatory core genome in the divergent marine Bacteriovorax marinus SJ and the terrestrial Bdellovibrio bacteriovorus.</title>
        <authorList>
            <person name="Crossman L.C."/>
            <person name="Chen H."/>
            <person name="Cerdeno-Tarraga A.M."/>
            <person name="Brooks K."/>
            <person name="Quail M.A."/>
            <person name="Pineiro S.A."/>
            <person name="Hobley L."/>
            <person name="Sockett R.E."/>
            <person name="Bentley S.D."/>
            <person name="Parkhill J."/>
            <person name="Williams H.N."/>
            <person name="Stine O.C."/>
        </authorList>
    </citation>
    <scope>NUCLEOTIDE SEQUENCE [LARGE SCALE GENOMIC DNA]</scope>
    <source>
        <strain evidence="8">ATCC BAA-682 / DSM 15412 / SJ</strain>
    </source>
</reference>
<dbReference type="GO" id="GO:0046872">
    <property type="term" value="F:metal ion binding"/>
    <property type="evidence" value="ECO:0007669"/>
    <property type="project" value="UniProtKB-KW"/>
</dbReference>
<dbReference type="InterPro" id="IPR043147">
    <property type="entry name" value="Penicillin_amidase_A-knob"/>
</dbReference>
<keyword evidence="3" id="KW-0865">Zymogen</keyword>
<dbReference type="Gene3D" id="1.10.1400.10">
    <property type="match status" value="1"/>
</dbReference>
<dbReference type="AlphaFoldDB" id="E1X354"/>
<keyword evidence="5" id="KW-0106">Calcium</keyword>
<evidence type="ECO:0000256" key="3">
    <source>
        <dbReference type="ARBA" id="ARBA00023145"/>
    </source>
</evidence>
<evidence type="ECO:0000256" key="1">
    <source>
        <dbReference type="ARBA" id="ARBA00006586"/>
    </source>
</evidence>
<feature type="active site" description="Nucleophile" evidence="4">
    <location>
        <position position="244"/>
    </location>
</feature>
<keyword evidence="6" id="KW-0812">Transmembrane</keyword>
<dbReference type="PIRSF" id="PIRSF001227">
    <property type="entry name" value="Pen_acylase"/>
    <property type="match status" value="1"/>
</dbReference>
<feature type="transmembrane region" description="Helical" evidence="6">
    <location>
        <begin position="7"/>
        <end position="27"/>
    </location>
</feature>
<comment type="similarity">
    <text evidence="1">Belongs to the peptidase S45 family.</text>
</comment>
<dbReference type="eggNOG" id="COG2366">
    <property type="taxonomic scope" value="Bacteria"/>
</dbReference>
<sequence length="790" mass="90799">MKSCLGKIIYVIPLIGALVLGCLYYLLIRVIPYGDGVLEMPILQEKVQVIRDSEGIPHISAKNDRDAYRVLGYVMASERLLQMEMLRRVGSGTLSEIIGKKGLEIDKTFRTLGLVEHFRKSLKERPLPTEIKTKMESFFEGVNYFIEHEKLPIEFVLGGITPRKFDLYDSYAVVGYMAYSFAAFMRHDLLMDKLQRDLDEKLWNDLQVEPTRHSIMTAKIHGELKSIFQAFNDLNNSFGGFEGSNAWALSSKKTRSGRAMLASDPHIGFSLPGIWFEAHLKIEDPSNPYEIYGHFLPNIPFAVMGHDFKKAWGITISYLDDMDFYKEKFSASGNETIFDGRELPIERRLEVIKVRGGDDFQLPVRVTRNGPLLDEIIEDKGIALKWTYYLPDNHPIQGFYQMGRAQSFEDFQRGVSVVGSPGLNIIYADADDNIARLNLGRYPIRSELSDSRVVMDGSSKEDAYKGYYEFSQMPHNINPESGVIASANNRPLTADERFRGMWQPRDRFITILSRLMAKDKWSVEETMLLQTSVLNSEVEWVREQLIEEIDTANFSPLEMSALDELKNWDMQTFPNRVGASLYHQTLFQLKFNLFDELERDDALKYCGLSASWYAMQRMLKRENAKWWDYSKTTDKIETRKDILIKSFKDAVAILKNEYGDDISKWTWGRLHTLEFAHPLGKSFPLNKILNLGPYPVMGGYNNVNNFRQVGCKDGFQVKSGPSTRRIIDFSEPGKSYGILPLGISAHYLSPFFQNQRERFLSGKYRLQLLSKELIERSAATRLEITPHYKE</sequence>
<dbReference type="CDD" id="cd03747">
    <property type="entry name" value="Ntn_PGA_like"/>
    <property type="match status" value="1"/>
</dbReference>
<dbReference type="SUPFAM" id="SSF56235">
    <property type="entry name" value="N-terminal nucleophile aminohydrolases (Ntn hydrolases)"/>
    <property type="match status" value="1"/>
</dbReference>
<dbReference type="OrthoDB" id="5287604at2"/>
<dbReference type="InterPro" id="IPR023343">
    <property type="entry name" value="Penicillin_amidase_dom1"/>
</dbReference>
<dbReference type="PROSITE" id="PS51257">
    <property type="entry name" value="PROKAR_LIPOPROTEIN"/>
    <property type="match status" value="1"/>
</dbReference>
<dbReference type="InterPro" id="IPR043146">
    <property type="entry name" value="Penicillin_amidase_N_B-knob"/>
</dbReference>
<evidence type="ECO:0000256" key="4">
    <source>
        <dbReference type="PIRSR" id="PIRSR001227-1"/>
    </source>
</evidence>
<dbReference type="PANTHER" id="PTHR34218:SF5">
    <property type="entry name" value="PENICILLIN ACYLASE FAMILY PROTEIN"/>
    <property type="match status" value="1"/>
</dbReference>
<dbReference type="GO" id="GO:0016811">
    <property type="term" value="F:hydrolase activity, acting on carbon-nitrogen (but not peptide) bonds, in linear amides"/>
    <property type="evidence" value="ECO:0007669"/>
    <property type="project" value="InterPro"/>
</dbReference>
<dbReference type="GO" id="GO:0017000">
    <property type="term" value="P:antibiotic biosynthetic process"/>
    <property type="evidence" value="ECO:0007669"/>
    <property type="project" value="InterPro"/>
</dbReference>